<comment type="caution">
    <text evidence="1">The sequence shown here is derived from an EMBL/GenBank/DDBJ whole genome shotgun (WGS) entry which is preliminary data.</text>
</comment>
<dbReference type="RefSeq" id="WP_268063149.1">
    <property type="nucleotide sequence ID" value="NZ_JAPQFJ010000053.1"/>
</dbReference>
<sequence length="47" mass="5581">MLEALNTIVDHTGNTLAYTKDFVGLVNQINWKYIKVLYDIYRMKIME</sequence>
<name>A0ABT4DEH4_9CLOT</name>
<keyword evidence="2" id="KW-1185">Reference proteome</keyword>
<gene>
    <name evidence="1" type="ORF">OW729_19265</name>
</gene>
<dbReference type="Proteomes" id="UP001144612">
    <property type="component" value="Unassembled WGS sequence"/>
</dbReference>
<proteinExistence type="predicted"/>
<accession>A0ABT4DEH4</accession>
<dbReference type="EMBL" id="JAPQFJ010000053">
    <property type="protein sequence ID" value="MCY6960719.1"/>
    <property type="molecule type" value="Genomic_DNA"/>
</dbReference>
<organism evidence="1 2">
    <name type="scientific">Clostridium brassicae</name>
    <dbReference type="NCBI Taxonomy" id="2999072"/>
    <lineage>
        <taxon>Bacteria</taxon>
        <taxon>Bacillati</taxon>
        <taxon>Bacillota</taxon>
        <taxon>Clostridia</taxon>
        <taxon>Eubacteriales</taxon>
        <taxon>Clostridiaceae</taxon>
        <taxon>Clostridium</taxon>
    </lineage>
</organism>
<protein>
    <submittedName>
        <fullName evidence="1">Uncharacterized protein</fullName>
    </submittedName>
</protein>
<evidence type="ECO:0000313" key="2">
    <source>
        <dbReference type="Proteomes" id="UP001144612"/>
    </source>
</evidence>
<reference evidence="1" key="1">
    <citation type="submission" date="2022-12" db="EMBL/GenBank/DDBJ databases">
        <title>Clostridium sp. nov., isolated from industrial wastewater.</title>
        <authorList>
            <person name="Jiayan W."/>
        </authorList>
    </citation>
    <scope>NUCLEOTIDE SEQUENCE</scope>
    <source>
        <strain evidence="1">ZC22-4</strain>
    </source>
</reference>
<evidence type="ECO:0000313" key="1">
    <source>
        <dbReference type="EMBL" id="MCY6960719.1"/>
    </source>
</evidence>